<comment type="similarity">
    <text evidence="1 5 6">Belongs to the universal ribosomal protein uS3 family.</text>
</comment>
<keyword evidence="7 9" id="KW-0150">Chloroplast</keyword>
<geneLocation type="chloroplast" evidence="9"/>
<dbReference type="CDD" id="cd02412">
    <property type="entry name" value="KH-II_30S_S3"/>
    <property type="match status" value="1"/>
</dbReference>
<dbReference type="SUPFAM" id="SSF54814">
    <property type="entry name" value="Prokaryotic type KH domain (KH-domain type II)"/>
    <property type="match status" value="1"/>
</dbReference>
<sequence length="249" mass="29682">MGQKVHPIGFRLGLSQNHSSLWFAQKNHYSQFVLEDHFIRQILLKYSKNIDQIKIIRQYANHIEIIIYTKERKLRHFLGFLSLTEFSNLIKEKIYKYRQSHQTYFGNRNFCKDQKEEPPLLTLRILNLGSQLNGSFIAQFLVDQLEKRTPYRAAINKLYERVLNSKKRSERKDRKKQRFHPKYDGLKIQISGRLNGVEIARSEWVREGRLPLQTLNAHIDYSFKKASTIYGILGVKVWIFKELKKIEEN</sequence>
<dbReference type="PROSITE" id="PS00548">
    <property type="entry name" value="RIBOSOMAL_S3"/>
    <property type="match status" value="1"/>
</dbReference>
<keyword evidence="3 5" id="KW-0687">Ribonucleoprotein</keyword>
<organism evidence="9">
    <name type="scientific">Caulerpa lentillifera</name>
    <dbReference type="NCBI Taxonomy" id="148947"/>
    <lineage>
        <taxon>Eukaryota</taxon>
        <taxon>Viridiplantae</taxon>
        <taxon>Chlorophyta</taxon>
        <taxon>core chlorophytes</taxon>
        <taxon>Ulvophyceae</taxon>
        <taxon>TCBD clade</taxon>
        <taxon>Bryopsidales</taxon>
        <taxon>Halimedineae</taxon>
        <taxon>Caulerpaceae</taxon>
        <taxon>Caulerpa</taxon>
    </lineage>
</organism>
<dbReference type="InterPro" id="IPR018280">
    <property type="entry name" value="Ribosomal_uS3_CS"/>
</dbReference>
<dbReference type="Pfam" id="PF00189">
    <property type="entry name" value="Ribosomal_S3_C"/>
    <property type="match status" value="1"/>
</dbReference>
<dbReference type="EMBL" id="MN201587">
    <property type="protein sequence ID" value="QKS32282.1"/>
    <property type="molecule type" value="Genomic_DNA"/>
</dbReference>
<dbReference type="PANTHER" id="PTHR11760:SF19">
    <property type="entry name" value="SMALL RIBOSOMAL SUBUNIT PROTEIN US3C"/>
    <property type="match status" value="1"/>
</dbReference>
<dbReference type="AlphaFoldDB" id="A0A7D4V5G9"/>
<evidence type="ECO:0000256" key="7">
    <source>
        <dbReference type="RuleBase" id="RU003626"/>
    </source>
</evidence>
<evidence type="ECO:0000256" key="4">
    <source>
        <dbReference type="ARBA" id="ARBA00035154"/>
    </source>
</evidence>
<dbReference type="InterPro" id="IPR036419">
    <property type="entry name" value="Ribosomal_S3_C_sf"/>
</dbReference>
<accession>A0A7D4V5G9</accession>
<dbReference type="SUPFAM" id="SSF54821">
    <property type="entry name" value="Ribosomal protein S3 C-terminal domain"/>
    <property type="match status" value="1"/>
</dbReference>
<dbReference type="Gene3D" id="3.30.300.20">
    <property type="match status" value="1"/>
</dbReference>
<evidence type="ECO:0000256" key="3">
    <source>
        <dbReference type="ARBA" id="ARBA00023274"/>
    </source>
</evidence>
<dbReference type="GO" id="GO:0003735">
    <property type="term" value="F:structural constituent of ribosome"/>
    <property type="evidence" value="ECO:0007669"/>
    <property type="project" value="InterPro"/>
</dbReference>
<dbReference type="InterPro" id="IPR001351">
    <property type="entry name" value="Ribosomal_uS3_C"/>
</dbReference>
<comment type="subcellular location">
    <subcellularLocation>
        <location evidence="5 7">Plastid</location>
        <location evidence="5 7">Chloroplast</location>
    </subcellularLocation>
</comment>
<evidence type="ECO:0000313" key="9">
    <source>
        <dbReference type="EMBL" id="QKS32282.1"/>
    </source>
</evidence>
<comment type="subunit">
    <text evidence="5 7">Part of the 30S ribosomal subunit.</text>
</comment>
<evidence type="ECO:0000259" key="8">
    <source>
        <dbReference type="Pfam" id="PF00189"/>
    </source>
</evidence>
<dbReference type="GO" id="GO:0022627">
    <property type="term" value="C:cytosolic small ribosomal subunit"/>
    <property type="evidence" value="ECO:0007669"/>
    <property type="project" value="TreeGrafter"/>
</dbReference>
<dbReference type="HAMAP" id="MF_01309_B">
    <property type="entry name" value="Ribosomal_uS3_B"/>
    <property type="match status" value="1"/>
</dbReference>
<dbReference type="PANTHER" id="PTHR11760">
    <property type="entry name" value="30S/40S RIBOSOMAL PROTEIN S3"/>
    <property type="match status" value="1"/>
</dbReference>
<evidence type="ECO:0000256" key="1">
    <source>
        <dbReference type="ARBA" id="ARBA00010761"/>
    </source>
</evidence>
<dbReference type="InterPro" id="IPR005704">
    <property type="entry name" value="Ribosomal_uS3_bac-typ"/>
</dbReference>
<evidence type="ECO:0000256" key="5">
    <source>
        <dbReference type="HAMAP-Rule" id="MF_01309"/>
    </source>
</evidence>
<dbReference type="GO" id="GO:0003723">
    <property type="term" value="F:RNA binding"/>
    <property type="evidence" value="ECO:0007669"/>
    <property type="project" value="InterPro"/>
</dbReference>
<dbReference type="GO" id="GO:0006412">
    <property type="term" value="P:translation"/>
    <property type="evidence" value="ECO:0007669"/>
    <property type="project" value="UniProtKB-UniRule"/>
</dbReference>
<dbReference type="InterPro" id="IPR057258">
    <property type="entry name" value="Ribosomal_uS3"/>
</dbReference>
<dbReference type="GO" id="GO:0009507">
    <property type="term" value="C:chloroplast"/>
    <property type="evidence" value="ECO:0007669"/>
    <property type="project" value="UniProtKB-SubCell"/>
</dbReference>
<gene>
    <name evidence="5 9" type="primary">rps3</name>
</gene>
<dbReference type="Gene3D" id="3.30.1140.32">
    <property type="entry name" value="Ribosomal protein S3, C-terminal domain"/>
    <property type="match status" value="1"/>
</dbReference>
<dbReference type="InterPro" id="IPR009019">
    <property type="entry name" value="KH_sf_prok-type"/>
</dbReference>
<protein>
    <recommendedName>
        <fullName evidence="4 5">Small ribosomal subunit protein uS3c</fullName>
    </recommendedName>
</protein>
<reference evidence="9" key="1">
    <citation type="submission" date="2019-07" db="EMBL/GenBank/DDBJ databases">
        <authorList>
            <person name="Jia X."/>
        </authorList>
    </citation>
    <scope>NUCLEOTIDE SEQUENCE</scope>
</reference>
<dbReference type="InterPro" id="IPR015946">
    <property type="entry name" value="KH_dom-like_a/b"/>
</dbReference>
<proteinExistence type="inferred from homology"/>
<evidence type="ECO:0000256" key="6">
    <source>
        <dbReference type="RuleBase" id="RU003624"/>
    </source>
</evidence>
<keyword evidence="2 5" id="KW-0689">Ribosomal protein</keyword>
<evidence type="ECO:0000256" key="2">
    <source>
        <dbReference type="ARBA" id="ARBA00022980"/>
    </source>
</evidence>
<keyword evidence="7 9" id="KW-0934">Plastid</keyword>
<name>A0A7D4V5G9_9CHLO</name>
<feature type="domain" description="Small ribosomal subunit protein uS3 C-terminal" evidence="8">
    <location>
        <begin position="143"/>
        <end position="239"/>
    </location>
</feature>